<reference evidence="1" key="1">
    <citation type="submission" date="2022-04" db="EMBL/GenBank/DDBJ databases">
        <title>Jade perch genome.</title>
        <authorList>
            <person name="Chao B."/>
        </authorList>
    </citation>
    <scope>NUCLEOTIDE SEQUENCE</scope>
    <source>
        <strain evidence="1">CB-2022</strain>
    </source>
</reference>
<name>A0ACB8VIK9_9TELE</name>
<accession>A0ACB8VIK9</accession>
<proteinExistence type="predicted"/>
<sequence>MAPKHLVCAQEHAVPALSTSLQHHHHLHIVITGEDDTVGENQAFVTLTTTDNYARGAMVLGKSLRNHKTSKKLVALIGPQVSEPCWSALKRIFDEVRLVDVLDSGDTAHLALMKRPDLGVTLTKLHCWTLTHYSKCVFMDADTLVLSNIDELFDREELSAAPDPGWPDCFNSGVFVFCPSMETYGKLLQYCTEHGSFDGGDQGVLNGFFNNWATADISKHLPFIYNLSSIAIYTYLPAFKQYGGNAKVVHFLGKTKPWNYTFDPKNKRITGTVHEATTHPSFLLDWWILYSSAVVPMLQEQYGDQPFHSGCVEFKKSDTVTVEIRQVRMTAITRRGERERETIPVKMATHSGFRAAVLVLFSVCLTALLGLGLPALLNAAMRLLGLPETSVTECIVALYAVFVLYVATPRIPRGLVEVKGKAVFITGCDSGFGHEVAKHLHKLGFIVFAGCLLKDKGGEGAKKLEEFHSDRMKVVQLDVCSEEQVNQAVEYITDNLEDSERGLWAVVNNAGVSTFGEVEFTSMDTYKQVSEVNLWGTIRVTKAVLPLIRRAKGRVVNLASMYGKMGNIMRSPYCISKYGVEAFSDCLRYEMKAWGVKVSVIEPGNFIVATGILTRDIVASTANKLWSEAPPRVKEDYGKAHFEQHMSLMRSYCNSGQKELTPVLDDITDAIVSKRPYTRYSPIEPHWWIRVQVMTHLPGAISDLLYF</sequence>
<comment type="caution">
    <text evidence="1">The sequence shown here is derived from an EMBL/GenBank/DDBJ whole genome shotgun (WGS) entry which is preliminary data.</text>
</comment>
<organism evidence="1 2">
    <name type="scientific">Scortum barcoo</name>
    <name type="common">barcoo grunter</name>
    <dbReference type="NCBI Taxonomy" id="214431"/>
    <lineage>
        <taxon>Eukaryota</taxon>
        <taxon>Metazoa</taxon>
        <taxon>Chordata</taxon>
        <taxon>Craniata</taxon>
        <taxon>Vertebrata</taxon>
        <taxon>Euteleostomi</taxon>
        <taxon>Actinopterygii</taxon>
        <taxon>Neopterygii</taxon>
        <taxon>Teleostei</taxon>
        <taxon>Neoteleostei</taxon>
        <taxon>Acanthomorphata</taxon>
        <taxon>Eupercaria</taxon>
        <taxon>Centrarchiformes</taxon>
        <taxon>Terapontoidei</taxon>
        <taxon>Terapontidae</taxon>
        <taxon>Scortum</taxon>
    </lineage>
</organism>
<protein>
    <submittedName>
        <fullName evidence="1">Uncharacterized protein</fullName>
    </submittedName>
</protein>
<evidence type="ECO:0000313" key="2">
    <source>
        <dbReference type="Proteomes" id="UP000831701"/>
    </source>
</evidence>
<evidence type="ECO:0000313" key="1">
    <source>
        <dbReference type="EMBL" id="KAI3355300.1"/>
    </source>
</evidence>
<gene>
    <name evidence="1" type="ORF">L3Q82_018150</name>
</gene>
<dbReference type="EMBL" id="CM041551">
    <property type="protein sequence ID" value="KAI3355300.1"/>
    <property type="molecule type" value="Genomic_DNA"/>
</dbReference>
<keyword evidence="2" id="KW-1185">Reference proteome</keyword>
<dbReference type="Proteomes" id="UP000831701">
    <property type="component" value="Chromosome 21"/>
</dbReference>